<keyword evidence="9" id="KW-1185">Reference proteome</keyword>
<keyword evidence="4" id="KW-0067">ATP-binding</keyword>
<evidence type="ECO:0000256" key="7">
    <source>
        <dbReference type="ARBA" id="ARBA00024036"/>
    </source>
</evidence>
<dbReference type="InterPro" id="IPR019591">
    <property type="entry name" value="Mrp/NBP35_ATP-bd"/>
</dbReference>
<evidence type="ECO:0000256" key="1">
    <source>
        <dbReference type="ARBA" id="ARBA00022485"/>
    </source>
</evidence>
<dbReference type="FunFam" id="3.40.50.300:FF:001278">
    <property type="entry name" value="Iron-sulfur cluster carrier protein"/>
    <property type="match status" value="1"/>
</dbReference>
<dbReference type="Pfam" id="PF10609">
    <property type="entry name" value="ParA"/>
    <property type="match status" value="1"/>
</dbReference>
<comment type="caution">
    <text evidence="8">The sequence shown here is derived from an EMBL/GenBank/DDBJ whole genome shotgun (WGS) entry which is preliminary data.</text>
</comment>
<dbReference type="Gene3D" id="3.40.50.300">
    <property type="entry name" value="P-loop containing nucleotide triphosphate hydrolases"/>
    <property type="match status" value="1"/>
</dbReference>
<name>A0ABD0YLH1_9HEMI</name>
<comment type="similarity">
    <text evidence="7">Belongs to the Mrp/NBP35 ATP-binding proteins family.</text>
</comment>
<evidence type="ECO:0000256" key="5">
    <source>
        <dbReference type="ARBA" id="ARBA00023004"/>
    </source>
</evidence>
<evidence type="ECO:0000256" key="6">
    <source>
        <dbReference type="ARBA" id="ARBA00023014"/>
    </source>
</evidence>
<evidence type="ECO:0000256" key="3">
    <source>
        <dbReference type="ARBA" id="ARBA00022741"/>
    </source>
</evidence>
<dbReference type="InterPro" id="IPR044304">
    <property type="entry name" value="NUBPL-like"/>
</dbReference>
<dbReference type="CDD" id="cd02037">
    <property type="entry name" value="Mrp_NBP35"/>
    <property type="match status" value="1"/>
</dbReference>
<organism evidence="8 9">
    <name type="scientific">Ranatra chinensis</name>
    <dbReference type="NCBI Taxonomy" id="642074"/>
    <lineage>
        <taxon>Eukaryota</taxon>
        <taxon>Metazoa</taxon>
        <taxon>Ecdysozoa</taxon>
        <taxon>Arthropoda</taxon>
        <taxon>Hexapoda</taxon>
        <taxon>Insecta</taxon>
        <taxon>Pterygota</taxon>
        <taxon>Neoptera</taxon>
        <taxon>Paraneoptera</taxon>
        <taxon>Hemiptera</taxon>
        <taxon>Heteroptera</taxon>
        <taxon>Panheteroptera</taxon>
        <taxon>Nepomorpha</taxon>
        <taxon>Nepidae</taxon>
        <taxon>Ranatrinae</taxon>
        <taxon>Ranatra</taxon>
    </lineage>
</organism>
<dbReference type="HAMAP" id="MF_02040">
    <property type="entry name" value="Mrp_NBP35"/>
    <property type="match status" value="1"/>
</dbReference>
<sequence length="225" mass="24004">MMAKGLPQKKPIAGVKDVILVASGKGGVGKSTVSANLATALATLDPSFSVGLLDADVFGPSIPYMMNLSGEPLLTDDNKMIPLVNYNVKCMSMGFLIEEKSAVVWRGLMVMGALERLLRQVDWGTLDCLVVDSPPGTGDTLLSLIQNIPISGVVMVSTPERLALQVVRRGATMLQKLSVPIIGIVQNMSVVECPRCSHQISIFGDGTKKIADELGECPKQVQVLR</sequence>
<dbReference type="Proteomes" id="UP001558652">
    <property type="component" value="Unassembled WGS sequence"/>
</dbReference>
<gene>
    <name evidence="8" type="ORF">AAG570_011635</name>
</gene>
<dbReference type="EMBL" id="JBFDAA010000006">
    <property type="protein sequence ID" value="KAL1132025.1"/>
    <property type="molecule type" value="Genomic_DNA"/>
</dbReference>
<evidence type="ECO:0000313" key="9">
    <source>
        <dbReference type="Proteomes" id="UP001558652"/>
    </source>
</evidence>
<reference evidence="8 9" key="1">
    <citation type="submission" date="2024-07" db="EMBL/GenBank/DDBJ databases">
        <title>Chromosome-level genome assembly of the water stick insect Ranatra chinensis (Heteroptera: Nepidae).</title>
        <authorList>
            <person name="Liu X."/>
        </authorList>
    </citation>
    <scope>NUCLEOTIDE SEQUENCE [LARGE SCALE GENOMIC DNA]</scope>
    <source>
        <strain evidence="8">Cailab_2021Rc</strain>
        <tissue evidence="8">Muscle</tissue>
    </source>
</reference>
<evidence type="ECO:0000256" key="4">
    <source>
        <dbReference type="ARBA" id="ARBA00022840"/>
    </source>
</evidence>
<evidence type="ECO:0000313" key="8">
    <source>
        <dbReference type="EMBL" id="KAL1132025.1"/>
    </source>
</evidence>
<dbReference type="InterPro" id="IPR033756">
    <property type="entry name" value="YlxH/NBP35"/>
</dbReference>
<keyword evidence="5" id="KW-0408">Iron</keyword>
<dbReference type="GO" id="GO:0005524">
    <property type="term" value="F:ATP binding"/>
    <property type="evidence" value="ECO:0007669"/>
    <property type="project" value="UniProtKB-KW"/>
</dbReference>
<keyword evidence="1" id="KW-0004">4Fe-4S</keyword>
<dbReference type="SUPFAM" id="SSF52540">
    <property type="entry name" value="P-loop containing nucleoside triphosphate hydrolases"/>
    <property type="match status" value="1"/>
</dbReference>
<dbReference type="PANTHER" id="PTHR42961:SF2">
    <property type="entry name" value="IRON-SULFUR PROTEIN NUBPL"/>
    <property type="match status" value="1"/>
</dbReference>
<dbReference type="GO" id="GO:0051539">
    <property type="term" value="F:4 iron, 4 sulfur cluster binding"/>
    <property type="evidence" value="ECO:0007669"/>
    <property type="project" value="UniProtKB-KW"/>
</dbReference>
<protein>
    <submittedName>
        <fullName evidence="8">Uncharacterized protein</fullName>
    </submittedName>
</protein>
<proteinExistence type="inferred from homology"/>
<dbReference type="PANTHER" id="PTHR42961">
    <property type="entry name" value="IRON-SULFUR PROTEIN NUBPL"/>
    <property type="match status" value="1"/>
</dbReference>
<dbReference type="InterPro" id="IPR027417">
    <property type="entry name" value="P-loop_NTPase"/>
</dbReference>
<evidence type="ECO:0000256" key="2">
    <source>
        <dbReference type="ARBA" id="ARBA00022723"/>
    </source>
</evidence>
<keyword evidence="3" id="KW-0547">Nucleotide-binding</keyword>
<dbReference type="AlphaFoldDB" id="A0ABD0YLH1"/>
<keyword evidence="6" id="KW-0411">Iron-sulfur</keyword>
<dbReference type="GO" id="GO:0046872">
    <property type="term" value="F:metal ion binding"/>
    <property type="evidence" value="ECO:0007669"/>
    <property type="project" value="UniProtKB-KW"/>
</dbReference>
<keyword evidence="2" id="KW-0479">Metal-binding</keyword>
<accession>A0ABD0YLH1</accession>